<accession>A0ABV2KE60</accession>
<dbReference type="Gene3D" id="1.10.10.2910">
    <property type="match status" value="1"/>
</dbReference>
<organism evidence="2 3">
    <name type="scientific">Sporosarcina psychrophila</name>
    <name type="common">Bacillus psychrophilus</name>
    <dbReference type="NCBI Taxonomy" id="1476"/>
    <lineage>
        <taxon>Bacteria</taxon>
        <taxon>Bacillati</taxon>
        <taxon>Bacillota</taxon>
        <taxon>Bacilli</taxon>
        <taxon>Bacillales</taxon>
        <taxon>Caryophanaceae</taxon>
        <taxon>Sporosarcina</taxon>
    </lineage>
</organism>
<evidence type="ECO:0000313" key="3">
    <source>
        <dbReference type="Proteomes" id="UP001549104"/>
    </source>
</evidence>
<evidence type="ECO:0000313" key="2">
    <source>
        <dbReference type="EMBL" id="MET3659162.1"/>
    </source>
</evidence>
<proteinExistence type="predicted"/>
<name>A0ABV2KE60_SPOPS</name>
<evidence type="ECO:0000259" key="1">
    <source>
        <dbReference type="Pfam" id="PF06114"/>
    </source>
</evidence>
<gene>
    <name evidence="2" type="ORF">ABIC55_004282</name>
</gene>
<dbReference type="Pfam" id="PF06114">
    <property type="entry name" value="Peptidase_M78"/>
    <property type="match status" value="1"/>
</dbReference>
<feature type="domain" description="IrrE N-terminal-like" evidence="1">
    <location>
        <begin position="55"/>
        <end position="158"/>
    </location>
</feature>
<dbReference type="PANTHER" id="PTHR43236:SF1">
    <property type="entry name" value="BLL7220 PROTEIN"/>
    <property type="match status" value="1"/>
</dbReference>
<dbReference type="InterPro" id="IPR010359">
    <property type="entry name" value="IrrE_HExxH"/>
</dbReference>
<sequence length="320" mass="36900">MNKERVKKIAQRVISKSAFTPPIDIIELSKRYASYYEEELPLGVDGLCIQSVLEKPKIIVHTKQAENRKRFTIAHELGHVIIPWHLGSIACNPNSTDEFISEDIEIVEREANLFAAEILMPHKWLIKKVEEHNNSVEFLINEIYNEAQVSLQATLIRLRDYIGFGYHFLLTRDNNIITQIQTVGTLYKEKVNSIQEFQSYFDTKVGKVCIDDYIVYWFREDYGIAKVAITDTRSSNEILNAILDDSYQSECHSKLKPRINGIFGAANSRIREHSSKEEGLVFLIGKSFKGKKDLIPFIEHSDFNSFVINKIDEIINKTKK</sequence>
<dbReference type="EMBL" id="JBEPME010000008">
    <property type="protein sequence ID" value="MET3659162.1"/>
    <property type="molecule type" value="Genomic_DNA"/>
</dbReference>
<protein>
    <submittedName>
        <fullName evidence="2">Zn-dependent peptidase ImmA (M78 family)</fullName>
    </submittedName>
</protein>
<dbReference type="Proteomes" id="UP001549104">
    <property type="component" value="Unassembled WGS sequence"/>
</dbReference>
<reference evidence="2 3" key="1">
    <citation type="submission" date="2024-06" db="EMBL/GenBank/DDBJ databases">
        <title>Sorghum-associated microbial communities from plants grown in Nebraska, USA.</title>
        <authorList>
            <person name="Schachtman D."/>
        </authorList>
    </citation>
    <scope>NUCLEOTIDE SEQUENCE [LARGE SCALE GENOMIC DNA]</scope>
    <source>
        <strain evidence="2 3">1288</strain>
    </source>
</reference>
<keyword evidence="3" id="KW-1185">Reference proteome</keyword>
<comment type="caution">
    <text evidence="2">The sequence shown here is derived from an EMBL/GenBank/DDBJ whole genome shotgun (WGS) entry which is preliminary data.</text>
</comment>
<dbReference type="PANTHER" id="PTHR43236">
    <property type="entry name" value="ANTITOXIN HIGA1"/>
    <property type="match status" value="1"/>
</dbReference>
<dbReference type="InterPro" id="IPR052345">
    <property type="entry name" value="Rad_response_metalloprotease"/>
</dbReference>
<dbReference type="RefSeq" id="WP_354314672.1">
    <property type="nucleotide sequence ID" value="NZ_JBEPME010000008.1"/>
</dbReference>